<gene>
    <name evidence="2" type="ORF">QYT958_LOCUS44085</name>
</gene>
<dbReference type="GO" id="GO:0000287">
    <property type="term" value="F:magnesium ion binding"/>
    <property type="evidence" value="ECO:0007669"/>
    <property type="project" value="TreeGrafter"/>
</dbReference>
<dbReference type="GO" id="GO:0005829">
    <property type="term" value="C:cytosol"/>
    <property type="evidence" value="ECO:0007669"/>
    <property type="project" value="TreeGrafter"/>
</dbReference>
<dbReference type="GO" id="GO:0006097">
    <property type="term" value="P:glyoxylate cycle"/>
    <property type="evidence" value="ECO:0007669"/>
    <property type="project" value="InterPro"/>
</dbReference>
<feature type="non-terminal residue" evidence="2">
    <location>
        <position position="81"/>
    </location>
</feature>
<feature type="non-terminal residue" evidence="2">
    <location>
        <position position="1"/>
    </location>
</feature>
<reference evidence="2" key="1">
    <citation type="submission" date="2021-02" db="EMBL/GenBank/DDBJ databases">
        <authorList>
            <person name="Nowell W R."/>
        </authorList>
    </citation>
    <scope>NUCLEOTIDE SEQUENCE</scope>
</reference>
<protein>
    <recommendedName>
        <fullName evidence="1">Malate synthase C-terminal domain-containing protein</fullName>
    </recommendedName>
</protein>
<dbReference type="InterPro" id="IPR006253">
    <property type="entry name" value="Malate_synthG"/>
</dbReference>
<dbReference type="Gene3D" id="1.20.1220.12">
    <property type="entry name" value="Malate synthase, domain III"/>
    <property type="match status" value="1"/>
</dbReference>
<organism evidence="2 3">
    <name type="scientific">Rotaria socialis</name>
    <dbReference type="NCBI Taxonomy" id="392032"/>
    <lineage>
        <taxon>Eukaryota</taxon>
        <taxon>Metazoa</taxon>
        <taxon>Spiralia</taxon>
        <taxon>Gnathifera</taxon>
        <taxon>Rotifera</taxon>
        <taxon>Eurotatoria</taxon>
        <taxon>Bdelloidea</taxon>
        <taxon>Philodinida</taxon>
        <taxon>Philodinidae</taxon>
        <taxon>Rotaria</taxon>
    </lineage>
</organism>
<dbReference type="EMBL" id="CAJOBR010066197">
    <property type="protein sequence ID" value="CAF5084749.1"/>
    <property type="molecule type" value="Genomic_DNA"/>
</dbReference>
<dbReference type="PANTHER" id="PTHR42739">
    <property type="entry name" value="MALATE SYNTHASE G"/>
    <property type="match status" value="1"/>
</dbReference>
<dbReference type="Pfam" id="PF20659">
    <property type="entry name" value="MS_C"/>
    <property type="match status" value="1"/>
</dbReference>
<comment type="caution">
    <text evidence="2">The sequence shown here is derived from an EMBL/GenBank/DDBJ whole genome shotgun (WGS) entry which is preliminary data.</text>
</comment>
<dbReference type="GO" id="GO:0004474">
    <property type="term" value="F:malate synthase activity"/>
    <property type="evidence" value="ECO:0007669"/>
    <property type="project" value="InterPro"/>
</dbReference>
<sequence length="81" mass="9174">IQLELDNNAQGILGYVVRWIDQGIGCSKVPDINNIGLMEDRATLRISSQLLANWLRHGVITKQQIIKTFQRMAQIVDQQNA</sequence>
<dbReference type="SUPFAM" id="SSF51645">
    <property type="entry name" value="Malate synthase G"/>
    <property type="match status" value="1"/>
</dbReference>
<dbReference type="Proteomes" id="UP000663848">
    <property type="component" value="Unassembled WGS sequence"/>
</dbReference>
<evidence type="ECO:0000259" key="1">
    <source>
        <dbReference type="Pfam" id="PF20659"/>
    </source>
</evidence>
<dbReference type="InterPro" id="IPR048355">
    <property type="entry name" value="MS_C"/>
</dbReference>
<dbReference type="AlphaFoldDB" id="A0A822DWE9"/>
<accession>A0A822DWE9</accession>
<evidence type="ECO:0000313" key="3">
    <source>
        <dbReference type="Proteomes" id="UP000663848"/>
    </source>
</evidence>
<evidence type="ECO:0000313" key="2">
    <source>
        <dbReference type="EMBL" id="CAF5084749.1"/>
    </source>
</evidence>
<dbReference type="InterPro" id="IPR044856">
    <property type="entry name" value="Malate_synth_C_sf"/>
</dbReference>
<feature type="domain" description="Malate synthase C-terminal" evidence="1">
    <location>
        <begin position="3"/>
        <end position="81"/>
    </location>
</feature>
<dbReference type="PANTHER" id="PTHR42739:SF1">
    <property type="entry name" value="MALATE SYNTHASE G"/>
    <property type="match status" value="1"/>
</dbReference>
<dbReference type="GO" id="GO:0009436">
    <property type="term" value="P:glyoxylate catabolic process"/>
    <property type="evidence" value="ECO:0007669"/>
    <property type="project" value="TreeGrafter"/>
</dbReference>
<proteinExistence type="predicted"/>
<name>A0A822DWE9_9BILA</name>
<dbReference type="InterPro" id="IPR011076">
    <property type="entry name" value="Malate_synth_sf"/>
</dbReference>